<keyword evidence="6" id="KW-0460">Magnesium</keyword>
<dbReference type="Gene3D" id="3.40.50.1010">
    <property type="entry name" value="5'-nuclease"/>
    <property type="match status" value="1"/>
</dbReference>
<dbReference type="GO" id="GO:0046872">
    <property type="term" value="F:metal ion binding"/>
    <property type="evidence" value="ECO:0007669"/>
    <property type="project" value="UniProtKB-KW"/>
</dbReference>
<evidence type="ECO:0000256" key="5">
    <source>
        <dbReference type="ARBA" id="ARBA00022801"/>
    </source>
</evidence>
<keyword evidence="2" id="KW-1277">Toxin-antitoxin system</keyword>
<proteinExistence type="inferred from homology"/>
<dbReference type="PANTHER" id="PTHR33653:SF1">
    <property type="entry name" value="RIBONUCLEASE VAPC2"/>
    <property type="match status" value="1"/>
</dbReference>
<feature type="domain" description="PIN" evidence="8">
    <location>
        <begin position="6"/>
        <end position="118"/>
    </location>
</feature>
<evidence type="ECO:0000256" key="7">
    <source>
        <dbReference type="ARBA" id="ARBA00038093"/>
    </source>
</evidence>
<evidence type="ECO:0000256" key="6">
    <source>
        <dbReference type="ARBA" id="ARBA00022842"/>
    </source>
</evidence>
<reference evidence="9" key="1">
    <citation type="submission" date="2021-05" db="EMBL/GenBank/DDBJ databases">
        <authorList>
            <person name="Pietrasiak N."/>
            <person name="Ward R."/>
            <person name="Stajich J.E."/>
            <person name="Kurbessoian T."/>
        </authorList>
    </citation>
    <scope>NUCLEOTIDE SEQUENCE</scope>
    <source>
        <strain evidence="9">CPER-KK1</strain>
    </source>
</reference>
<dbReference type="SUPFAM" id="SSF88723">
    <property type="entry name" value="PIN domain-like"/>
    <property type="match status" value="1"/>
</dbReference>
<evidence type="ECO:0000256" key="3">
    <source>
        <dbReference type="ARBA" id="ARBA00022722"/>
    </source>
</evidence>
<gene>
    <name evidence="9" type="ORF">KME25_33060</name>
</gene>
<keyword evidence="5" id="KW-0378">Hydrolase</keyword>
<dbReference type="Proteomes" id="UP000753908">
    <property type="component" value="Unassembled WGS sequence"/>
</dbReference>
<dbReference type="InterPro" id="IPR029060">
    <property type="entry name" value="PIN-like_dom_sf"/>
</dbReference>
<organism evidence="9 10">
    <name type="scientific">Symplocastrum torsivum CPER-KK1</name>
    <dbReference type="NCBI Taxonomy" id="450513"/>
    <lineage>
        <taxon>Bacteria</taxon>
        <taxon>Bacillati</taxon>
        <taxon>Cyanobacteriota</taxon>
        <taxon>Cyanophyceae</taxon>
        <taxon>Oscillatoriophycideae</taxon>
        <taxon>Oscillatoriales</taxon>
        <taxon>Microcoleaceae</taxon>
        <taxon>Symplocastrum</taxon>
    </lineage>
</organism>
<dbReference type="PANTHER" id="PTHR33653">
    <property type="entry name" value="RIBONUCLEASE VAPC2"/>
    <property type="match status" value="1"/>
</dbReference>
<comment type="cofactor">
    <cofactor evidence="1">
        <name>Mg(2+)</name>
        <dbReference type="ChEBI" id="CHEBI:18420"/>
    </cofactor>
</comment>
<evidence type="ECO:0000256" key="2">
    <source>
        <dbReference type="ARBA" id="ARBA00022649"/>
    </source>
</evidence>
<name>A0A951PTP4_9CYAN</name>
<dbReference type="InterPro" id="IPR002716">
    <property type="entry name" value="PIN_dom"/>
</dbReference>
<dbReference type="InterPro" id="IPR050556">
    <property type="entry name" value="Type_II_TA_system_RNase"/>
</dbReference>
<protein>
    <submittedName>
        <fullName evidence="9">Type II toxin-antitoxin system VapC family toxin</fullName>
    </submittedName>
</protein>
<dbReference type="CDD" id="cd18738">
    <property type="entry name" value="PIN_VapC4-5_FitB-like"/>
    <property type="match status" value="1"/>
</dbReference>
<keyword evidence="3" id="KW-0540">Nuclease</keyword>
<dbReference type="GO" id="GO:0004518">
    <property type="term" value="F:nuclease activity"/>
    <property type="evidence" value="ECO:0007669"/>
    <property type="project" value="UniProtKB-KW"/>
</dbReference>
<evidence type="ECO:0000313" key="9">
    <source>
        <dbReference type="EMBL" id="MBW4549199.1"/>
    </source>
</evidence>
<sequence length="125" mass="14186">MRGERYLLDTNAIIALLQGNQQLIELLQDAEWIGISIISQIEFLVFPALNDADRQLFNEFLQRIEIIWIEPSQPELVELTIQLRQQHRLRLPDALIGATAIHFGASLVTADVQLQNIPALDTLGF</sequence>
<evidence type="ECO:0000256" key="1">
    <source>
        <dbReference type="ARBA" id="ARBA00001946"/>
    </source>
</evidence>
<dbReference type="EMBL" id="JAHHIF010000086">
    <property type="protein sequence ID" value="MBW4549199.1"/>
    <property type="molecule type" value="Genomic_DNA"/>
</dbReference>
<comment type="similarity">
    <text evidence="7">Belongs to the PINc/VapC protein family.</text>
</comment>
<dbReference type="GO" id="GO:0016787">
    <property type="term" value="F:hydrolase activity"/>
    <property type="evidence" value="ECO:0007669"/>
    <property type="project" value="UniProtKB-KW"/>
</dbReference>
<dbReference type="AlphaFoldDB" id="A0A951PTP4"/>
<evidence type="ECO:0000256" key="4">
    <source>
        <dbReference type="ARBA" id="ARBA00022723"/>
    </source>
</evidence>
<keyword evidence="4" id="KW-0479">Metal-binding</keyword>
<accession>A0A951PTP4</accession>
<dbReference type="Pfam" id="PF01850">
    <property type="entry name" value="PIN"/>
    <property type="match status" value="1"/>
</dbReference>
<comment type="caution">
    <text evidence="9">The sequence shown here is derived from an EMBL/GenBank/DDBJ whole genome shotgun (WGS) entry which is preliminary data.</text>
</comment>
<evidence type="ECO:0000313" key="10">
    <source>
        <dbReference type="Proteomes" id="UP000753908"/>
    </source>
</evidence>
<reference evidence="9" key="2">
    <citation type="journal article" date="2022" name="Microbiol. Resour. Announc.">
        <title>Metagenome Sequencing to Explore Phylogenomics of Terrestrial Cyanobacteria.</title>
        <authorList>
            <person name="Ward R.D."/>
            <person name="Stajich J.E."/>
            <person name="Johansen J.R."/>
            <person name="Huntemann M."/>
            <person name="Clum A."/>
            <person name="Foster B."/>
            <person name="Foster B."/>
            <person name="Roux S."/>
            <person name="Palaniappan K."/>
            <person name="Varghese N."/>
            <person name="Mukherjee S."/>
            <person name="Reddy T.B.K."/>
            <person name="Daum C."/>
            <person name="Copeland A."/>
            <person name="Chen I.A."/>
            <person name="Ivanova N.N."/>
            <person name="Kyrpides N.C."/>
            <person name="Shapiro N."/>
            <person name="Eloe-Fadrosh E.A."/>
            <person name="Pietrasiak N."/>
        </authorList>
    </citation>
    <scope>NUCLEOTIDE SEQUENCE</scope>
    <source>
        <strain evidence="9">CPER-KK1</strain>
    </source>
</reference>
<evidence type="ECO:0000259" key="8">
    <source>
        <dbReference type="Pfam" id="PF01850"/>
    </source>
</evidence>